<gene>
    <name evidence="2" type="ORF">AMORRO_LOCUS12469</name>
</gene>
<protein>
    <submittedName>
        <fullName evidence="2">4591_t:CDS:1</fullName>
    </submittedName>
</protein>
<feature type="non-terminal residue" evidence="2">
    <location>
        <position position="184"/>
    </location>
</feature>
<accession>A0A9N9N6T5</accession>
<organism evidence="2 3">
    <name type="scientific">Acaulospora morrowiae</name>
    <dbReference type="NCBI Taxonomy" id="94023"/>
    <lineage>
        <taxon>Eukaryota</taxon>
        <taxon>Fungi</taxon>
        <taxon>Fungi incertae sedis</taxon>
        <taxon>Mucoromycota</taxon>
        <taxon>Glomeromycotina</taxon>
        <taxon>Glomeromycetes</taxon>
        <taxon>Diversisporales</taxon>
        <taxon>Acaulosporaceae</taxon>
        <taxon>Acaulospora</taxon>
    </lineage>
</organism>
<dbReference type="Proteomes" id="UP000789342">
    <property type="component" value="Unassembled WGS sequence"/>
</dbReference>
<keyword evidence="1" id="KW-0472">Membrane</keyword>
<evidence type="ECO:0000256" key="1">
    <source>
        <dbReference type="SAM" id="Phobius"/>
    </source>
</evidence>
<evidence type="ECO:0000313" key="3">
    <source>
        <dbReference type="Proteomes" id="UP000789342"/>
    </source>
</evidence>
<comment type="caution">
    <text evidence="2">The sequence shown here is derived from an EMBL/GenBank/DDBJ whole genome shotgun (WGS) entry which is preliminary data.</text>
</comment>
<keyword evidence="1" id="KW-1133">Transmembrane helix</keyword>
<dbReference type="AlphaFoldDB" id="A0A9N9N6T5"/>
<name>A0A9N9N6T5_9GLOM</name>
<keyword evidence="3" id="KW-1185">Reference proteome</keyword>
<sequence>LEFLDTTQKKLGHLQLLVQILYRVLSVEIRSFISSPILLVSGFWSRETLVEPDSWTSVCLSDSKGSSTSSTGVLLAITTVVAVILVNSVVAFVTSADYFVDSCNSTSLSFFIRSSRERKICIYITYSDNSFPFPTIESDGFERNTSLHNKHGSASGTWTSVARVPETWAKKAFDPADSQLACFI</sequence>
<feature type="transmembrane region" description="Helical" evidence="1">
    <location>
        <begin position="73"/>
        <end position="100"/>
    </location>
</feature>
<proteinExistence type="predicted"/>
<dbReference type="EMBL" id="CAJVPV010018377">
    <property type="protein sequence ID" value="CAG8706870.1"/>
    <property type="molecule type" value="Genomic_DNA"/>
</dbReference>
<reference evidence="2" key="1">
    <citation type="submission" date="2021-06" db="EMBL/GenBank/DDBJ databases">
        <authorList>
            <person name="Kallberg Y."/>
            <person name="Tangrot J."/>
            <person name="Rosling A."/>
        </authorList>
    </citation>
    <scope>NUCLEOTIDE SEQUENCE</scope>
    <source>
        <strain evidence="2">CL551</strain>
    </source>
</reference>
<keyword evidence="1" id="KW-0812">Transmembrane</keyword>
<evidence type="ECO:0000313" key="2">
    <source>
        <dbReference type="EMBL" id="CAG8706870.1"/>
    </source>
</evidence>